<keyword evidence="9" id="KW-0406">Ion transport</keyword>
<evidence type="ECO:0000256" key="4">
    <source>
        <dbReference type="ARBA" id="ARBA00022673"/>
    </source>
</evidence>
<dbReference type="PANTHER" id="PTHR45628:SF22">
    <property type="entry name" value="VOLTAGE-DEPENDENT T-TYPE CALCIUM CHANNEL SUBUNIT ALPHA"/>
    <property type="match status" value="1"/>
</dbReference>
<evidence type="ECO:0000256" key="5">
    <source>
        <dbReference type="ARBA" id="ARBA00022692"/>
    </source>
</evidence>
<accession>A0A9W9YGS8</accession>
<evidence type="ECO:0000313" key="14">
    <source>
        <dbReference type="EMBL" id="KAJ7340395.1"/>
    </source>
</evidence>
<evidence type="ECO:0000256" key="7">
    <source>
        <dbReference type="ARBA" id="ARBA00022882"/>
    </source>
</evidence>
<keyword evidence="7" id="KW-0851">Voltage-gated channel</keyword>
<evidence type="ECO:0000256" key="3">
    <source>
        <dbReference type="ARBA" id="ARBA00022568"/>
    </source>
</evidence>
<dbReference type="GO" id="GO:0008331">
    <property type="term" value="F:high voltage-gated calcium channel activity"/>
    <property type="evidence" value="ECO:0007669"/>
    <property type="project" value="TreeGrafter"/>
</dbReference>
<feature type="transmembrane region" description="Helical" evidence="12">
    <location>
        <begin position="35"/>
        <end position="53"/>
    </location>
</feature>
<evidence type="ECO:0000256" key="2">
    <source>
        <dbReference type="ARBA" id="ARBA00022448"/>
    </source>
</evidence>
<reference evidence="14" key="1">
    <citation type="submission" date="2023-01" db="EMBL/GenBank/DDBJ databases">
        <title>Genome assembly of the deep-sea coral Lophelia pertusa.</title>
        <authorList>
            <person name="Herrera S."/>
            <person name="Cordes E."/>
        </authorList>
    </citation>
    <scope>NUCLEOTIDE SEQUENCE</scope>
    <source>
        <strain evidence="14">USNM1676648</strain>
        <tissue evidence="14">Polyp</tissue>
    </source>
</reference>
<dbReference type="Pfam" id="PF00520">
    <property type="entry name" value="Ion_trans"/>
    <property type="match status" value="1"/>
</dbReference>
<dbReference type="OrthoDB" id="416585at2759"/>
<evidence type="ECO:0000256" key="8">
    <source>
        <dbReference type="ARBA" id="ARBA00022989"/>
    </source>
</evidence>
<feature type="transmembrane region" description="Helical" evidence="12">
    <location>
        <begin position="125"/>
        <end position="144"/>
    </location>
</feature>
<comment type="subcellular location">
    <subcellularLocation>
        <location evidence="1">Membrane</location>
        <topology evidence="1">Multi-pass membrane protein</topology>
    </subcellularLocation>
</comment>
<dbReference type="SUPFAM" id="SSF81324">
    <property type="entry name" value="Voltage-gated potassium channels"/>
    <property type="match status" value="1"/>
</dbReference>
<protein>
    <submittedName>
        <fullName evidence="14">Voltage-dependent T-type calcium channel subunit alpha-1G</fullName>
    </submittedName>
</protein>
<gene>
    <name evidence="14" type="primary">CACNA1G_1</name>
    <name evidence="14" type="ORF">OS493_003139</name>
</gene>
<organism evidence="14 15">
    <name type="scientific">Desmophyllum pertusum</name>
    <dbReference type="NCBI Taxonomy" id="174260"/>
    <lineage>
        <taxon>Eukaryota</taxon>
        <taxon>Metazoa</taxon>
        <taxon>Cnidaria</taxon>
        <taxon>Anthozoa</taxon>
        <taxon>Hexacorallia</taxon>
        <taxon>Scleractinia</taxon>
        <taxon>Caryophylliina</taxon>
        <taxon>Caryophylliidae</taxon>
        <taxon>Desmophyllum</taxon>
    </lineage>
</organism>
<dbReference type="InterPro" id="IPR027359">
    <property type="entry name" value="Volt_channel_dom_sf"/>
</dbReference>
<dbReference type="PANTHER" id="PTHR45628">
    <property type="entry name" value="VOLTAGE-DEPENDENT CALCIUM CHANNEL TYPE A SUBUNIT ALPHA-1"/>
    <property type="match status" value="1"/>
</dbReference>
<evidence type="ECO:0000256" key="6">
    <source>
        <dbReference type="ARBA" id="ARBA00022837"/>
    </source>
</evidence>
<keyword evidence="3" id="KW-0109">Calcium transport</keyword>
<dbReference type="GO" id="GO:0005891">
    <property type="term" value="C:voltage-gated calcium channel complex"/>
    <property type="evidence" value="ECO:0007669"/>
    <property type="project" value="TreeGrafter"/>
</dbReference>
<evidence type="ECO:0000256" key="1">
    <source>
        <dbReference type="ARBA" id="ARBA00004141"/>
    </source>
</evidence>
<keyword evidence="15" id="KW-1185">Reference proteome</keyword>
<evidence type="ECO:0000256" key="9">
    <source>
        <dbReference type="ARBA" id="ARBA00023065"/>
    </source>
</evidence>
<keyword evidence="10 12" id="KW-0472">Membrane</keyword>
<keyword evidence="2" id="KW-0813">Transport</keyword>
<dbReference type="Gene3D" id="1.20.120.350">
    <property type="entry name" value="Voltage-gated potassium channels. Chain C"/>
    <property type="match status" value="1"/>
</dbReference>
<comment type="caution">
    <text evidence="14">The sequence shown here is derived from an EMBL/GenBank/DDBJ whole genome shotgun (WGS) entry which is preliminary data.</text>
</comment>
<feature type="domain" description="Ion transport" evidence="13">
    <location>
        <begin position="1"/>
        <end position="231"/>
    </location>
</feature>
<keyword evidence="11" id="KW-0407">Ion channel</keyword>
<keyword evidence="6" id="KW-0106">Calcium</keyword>
<evidence type="ECO:0000256" key="11">
    <source>
        <dbReference type="ARBA" id="ARBA00023303"/>
    </source>
</evidence>
<dbReference type="EMBL" id="MU827778">
    <property type="protein sequence ID" value="KAJ7340395.1"/>
    <property type="molecule type" value="Genomic_DNA"/>
</dbReference>
<proteinExistence type="predicted"/>
<evidence type="ECO:0000259" key="13">
    <source>
        <dbReference type="Pfam" id="PF00520"/>
    </source>
</evidence>
<sequence>MFVILINCATLAMYNPLDKNCLSTRCQVLENVEHVIFAFFFAEMVIKMIAMGITGKKGYLQDKWNRLDCFIVIIGLIEKAVKRGNYLTIIREFRVLRPLRAINKVPSIRILVTLLLDTLPMLGNVLLLSFLIFFVFGIIGVQLWQGKLRNRCFTSFTEDSAFFTRYNRSTFYQPSFNNPEFICSVPEDHGTSTCSDIKPNYLDDTKCHGSFENNSVVNKSVCVNWNQYYTNCTPNGPNPFFDTTSFDNIGIA</sequence>
<dbReference type="AlphaFoldDB" id="A0A9W9YGS8"/>
<dbReference type="InterPro" id="IPR005821">
    <property type="entry name" value="Ion_trans_dom"/>
</dbReference>
<dbReference type="Proteomes" id="UP001163046">
    <property type="component" value="Unassembled WGS sequence"/>
</dbReference>
<dbReference type="Gene3D" id="1.10.287.70">
    <property type="match status" value="1"/>
</dbReference>
<evidence type="ECO:0000256" key="10">
    <source>
        <dbReference type="ARBA" id="ARBA00023136"/>
    </source>
</evidence>
<dbReference type="InterPro" id="IPR050599">
    <property type="entry name" value="VDCC_alpha-1_subunit"/>
</dbReference>
<name>A0A9W9YGS8_9CNID</name>
<keyword evidence="4" id="KW-0107">Calcium channel</keyword>
<dbReference type="GO" id="GO:0098703">
    <property type="term" value="P:calcium ion import across plasma membrane"/>
    <property type="evidence" value="ECO:0007669"/>
    <property type="project" value="TreeGrafter"/>
</dbReference>
<keyword evidence="8 12" id="KW-1133">Transmembrane helix</keyword>
<evidence type="ECO:0000256" key="12">
    <source>
        <dbReference type="SAM" id="Phobius"/>
    </source>
</evidence>
<evidence type="ECO:0000313" key="15">
    <source>
        <dbReference type="Proteomes" id="UP001163046"/>
    </source>
</evidence>
<keyword evidence="5 12" id="KW-0812">Transmembrane</keyword>